<feature type="region of interest" description="Disordered" evidence="6">
    <location>
        <begin position="46"/>
        <end position="96"/>
    </location>
</feature>
<accession>A0ABN8M157</accession>
<evidence type="ECO:0000259" key="8">
    <source>
        <dbReference type="Pfam" id="PF07810"/>
    </source>
</evidence>
<keyword evidence="3 7" id="KW-0812">Transmembrane</keyword>
<protein>
    <recommendedName>
        <fullName evidence="8">TMC domain-containing protein</fullName>
    </recommendedName>
</protein>
<evidence type="ECO:0000256" key="4">
    <source>
        <dbReference type="ARBA" id="ARBA00022989"/>
    </source>
</evidence>
<sequence>MAAVSIEMRSLMEGDSRTEQTDEARLYIRDLPSHVARHTTSTVMRNQVTTRRKSRGTSVKKRSGALKRQGKRDGTPSTAWSSDGDQEPTAGPISSTDEEVLENVDFKAVPLPMSLRRRYKQSLRARAPRRVSGWKVFILNVAMGWKHFQTGIKECIYSLELWRGHLKDIEGQFGSGVVSYFVFLRWLMFLNLFVFLIEFGFVSLPTLLICTDAGGDSAINVTSCKYEVNYAAKTGSDNSTGNSFSTMVLDFITGQGWISNTIMFYSSYPSEAIVSQEGVRYHLPLAYLLTGGAYFLFCLVIMIHSASIGLKESYINSEGVFNSSCNRLFSAWDYCISEKSAAMHKKQMIVQDIRFELEEGARLLRVQKRSRKQKMVLYGTRIVINLFIVPALWYVSFVLVVGVIIGKKVTEEGRSKVEQMLIRSSLSLAITIPNLILPPLFEFLSMFEDWGPKFELGLNLLRRILIKLPSVAVLMILLYKDLNDRIQDSESLSSHCQQCWENEIAAQMYMLVWVDFFVVLLITLGLETLRKFLCKKCRCLREKVGITEFDISRNVIDLAYGQCLILIGTFFSPILPILGVLKMIVFFYIKKVSLFYNNRLPDKPVQGARLSSIFALLLLLTFFMCIGLVGWGVTRVPTSFCGPFKNMDCDANRFIIDELSSAVSSWPRWIHKTLRFMRSAAFLLPVLVLVICLVFYYRSMTQEHSRVISKLKYHLVLEGKAKKLLLLKLLSSREEKTEEQESVKYNEDDILLMSLAF</sequence>
<evidence type="ECO:0000313" key="10">
    <source>
        <dbReference type="Proteomes" id="UP001159427"/>
    </source>
</evidence>
<feature type="transmembrane region" description="Helical" evidence="7">
    <location>
        <begin position="610"/>
        <end position="633"/>
    </location>
</feature>
<keyword evidence="10" id="KW-1185">Reference proteome</keyword>
<dbReference type="EMBL" id="CALNXI010000206">
    <property type="protein sequence ID" value="CAH3022115.1"/>
    <property type="molecule type" value="Genomic_DNA"/>
</dbReference>
<feature type="transmembrane region" description="Helical" evidence="7">
    <location>
        <begin position="426"/>
        <end position="444"/>
    </location>
</feature>
<keyword evidence="4 7" id="KW-1133">Transmembrane helix</keyword>
<proteinExistence type="inferred from homology"/>
<feature type="domain" description="TMC" evidence="8">
    <location>
        <begin position="499"/>
        <end position="606"/>
    </location>
</feature>
<evidence type="ECO:0000256" key="5">
    <source>
        <dbReference type="ARBA" id="ARBA00023136"/>
    </source>
</evidence>
<name>A0ABN8M157_9CNID</name>
<feature type="region of interest" description="Disordered" evidence="6">
    <location>
        <begin position="1"/>
        <end position="20"/>
    </location>
</feature>
<comment type="subcellular location">
    <subcellularLocation>
        <location evidence="1">Membrane</location>
        <topology evidence="1">Multi-pass membrane protein</topology>
    </subcellularLocation>
</comment>
<dbReference type="Pfam" id="PF07810">
    <property type="entry name" value="TMC"/>
    <property type="match status" value="1"/>
</dbReference>
<dbReference type="InterPro" id="IPR012496">
    <property type="entry name" value="TMC_dom"/>
</dbReference>
<gene>
    <name evidence="9" type="ORF">PEVE_00014155</name>
</gene>
<evidence type="ECO:0000256" key="2">
    <source>
        <dbReference type="ARBA" id="ARBA00006510"/>
    </source>
</evidence>
<feature type="transmembrane region" description="Helical" evidence="7">
    <location>
        <begin position="504"/>
        <end position="526"/>
    </location>
</feature>
<feature type="transmembrane region" description="Helical" evidence="7">
    <location>
        <begin position="382"/>
        <end position="405"/>
    </location>
</feature>
<feature type="transmembrane region" description="Helical" evidence="7">
    <location>
        <begin position="676"/>
        <end position="697"/>
    </location>
</feature>
<evidence type="ECO:0000256" key="1">
    <source>
        <dbReference type="ARBA" id="ARBA00004141"/>
    </source>
</evidence>
<feature type="transmembrane region" description="Helical" evidence="7">
    <location>
        <begin position="464"/>
        <end position="483"/>
    </location>
</feature>
<evidence type="ECO:0000256" key="3">
    <source>
        <dbReference type="ARBA" id="ARBA00022692"/>
    </source>
</evidence>
<dbReference type="Proteomes" id="UP001159427">
    <property type="component" value="Unassembled WGS sequence"/>
</dbReference>
<feature type="compositionally biased region" description="Basic and acidic residues" evidence="6">
    <location>
        <begin position="10"/>
        <end position="20"/>
    </location>
</feature>
<keyword evidence="5 7" id="KW-0472">Membrane</keyword>
<feature type="compositionally biased region" description="Basic residues" evidence="6">
    <location>
        <begin position="50"/>
        <end position="70"/>
    </location>
</feature>
<dbReference type="PANTHER" id="PTHR23302">
    <property type="entry name" value="TRANSMEMBRANE CHANNEL-RELATED"/>
    <property type="match status" value="1"/>
</dbReference>
<reference evidence="9 10" key="1">
    <citation type="submission" date="2022-05" db="EMBL/GenBank/DDBJ databases">
        <authorList>
            <consortium name="Genoscope - CEA"/>
            <person name="William W."/>
        </authorList>
    </citation>
    <scope>NUCLEOTIDE SEQUENCE [LARGE SCALE GENOMIC DNA]</scope>
</reference>
<dbReference type="InterPro" id="IPR038900">
    <property type="entry name" value="TMC"/>
</dbReference>
<evidence type="ECO:0000256" key="6">
    <source>
        <dbReference type="SAM" id="MobiDB-lite"/>
    </source>
</evidence>
<dbReference type="PANTHER" id="PTHR23302:SF24">
    <property type="entry name" value="TMC DOMAIN-CONTAINING PROTEIN"/>
    <property type="match status" value="1"/>
</dbReference>
<organism evidence="9 10">
    <name type="scientific">Porites evermanni</name>
    <dbReference type="NCBI Taxonomy" id="104178"/>
    <lineage>
        <taxon>Eukaryota</taxon>
        <taxon>Metazoa</taxon>
        <taxon>Cnidaria</taxon>
        <taxon>Anthozoa</taxon>
        <taxon>Hexacorallia</taxon>
        <taxon>Scleractinia</taxon>
        <taxon>Fungiina</taxon>
        <taxon>Poritidae</taxon>
        <taxon>Porites</taxon>
    </lineage>
</organism>
<evidence type="ECO:0000256" key="7">
    <source>
        <dbReference type="SAM" id="Phobius"/>
    </source>
</evidence>
<feature type="transmembrane region" description="Helical" evidence="7">
    <location>
        <begin position="285"/>
        <end position="306"/>
    </location>
</feature>
<comment type="caution">
    <text evidence="9">The sequence shown here is derived from an EMBL/GenBank/DDBJ whole genome shotgun (WGS) entry which is preliminary data.</text>
</comment>
<evidence type="ECO:0000313" key="9">
    <source>
        <dbReference type="EMBL" id="CAH3022115.1"/>
    </source>
</evidence>
<comment type="similarity">
    <text evidence="2">Belongs to the TMC family.</text>
</comment>
<feature type="transmembrane region" description="Helical" evidence="7">
    <location>
        <begin position="559"/>
        <end position="589"/>
    </location>
</feature>